<dbReference type="AlphaFoldDB" id="A0A418QTT4"/>
<feature type="domain" description="HNH" evidence="1">
    <location>
        <begin position="187"/>
        <end position="239"/>
    </location>
</feature>
<protein>
    <recommendedName>
        <fullName evidence="1">HNH domain-containing protein</fullName>
    </recommendedName>
</protein>
<dbReference type="OrthoDB" id="9779761at2"/>
<evidence type="ECO:0000313" key="2">
    <source>
        <dbReference type="EMBL" id="RIY08645.1"/>
    </source>
</evidence>
<gene>
    <name evidence="2" type="ORF">D0T11_14125</name>
</gene>
<proteinExistence type="predicted"/>
<comment type="caution">
    <text evidence="2">The sequence shown here is derived from an EMBL/GenBank/DDBJ whole genome shotgun (WGS) entry which is preliminary data.</text>
</comment>
<dbReference type="Proteomes" id="UP000284250">
    <property type="component" value="Unassembled WGS sequence"/>
</dbReference>
<accession>A0A418QTT4</accession>
<reference evidence="2 3" key="1">
    <citation type="submission" date="2019-01" db="EMBL/GenBank/DDBJ databases">
        <title>Hymenobacter humicola sp. nov., isolated from soils in Antarctica.</title>
        <authorList>
            <person name="Sedlacek I."/>
            <person name="Holochova P."/>
            <person name="Kralova S."/>
            <person name="Pantucek R."/>
            <person name="Stankova E."/>
            <person name="Vrbovska V."/>
            <person name="Kristofova L."/>
            <person name="Svec P."/>
            <person name="Busse H.-J."/>
        </authorList>
    </citation>
    <scope>NUCLEOTIDE SEQUENCE [LARGE SCALE GENOMIC DNA]</scope>
    <source>
        <strain evidence="2 3">CCM 8852</strain>
    </source>
</reference>
<dbReference type="GO" id="GO:0004519">
    <property type="term" value="F:endonuclease activity"/>
    <property type="evidence" value="ECO:0007669"/>
    <property type="project" value="InterPro"/>
</dbReference>
<keyword evidence="3" id="KW-1185">Reference proteome</keyword>
<evidence type="ECO:0000313" key="3">
    <source>
        <dbReference type="Proteomes" id="UP000284250"/>
    </source>
</evidence>
<evidence type="ECO:0000259" key="1">
    <source>
        <dbReference type="Pfam" id="PF01844"/>
    </source>
</evidence>
<organism evidence="2 3">
    <name type="scientific">Hymenobacter rubripertinctus</name>
    <dbReference type="NCBI Taxonomy" id="2029981"/>
    <lineage>
        <taxon>Bacteria</taxon>
        <taxon>Pseudomonadati</taxon>
        <taxon>Bacteroidota</taxon>
        <taxon>Cytophagia</taxon>
        <taxon>Cytophagales</taxon>
        <taxon>Hymenobacteraceae</taxon>
        <taxon>Hymenobacter</taxon>
    </lineage>
</organism>
<dbReference type="EMBL" id="QYCN01000021">
    <property type="protein sequence ID" value="RIY08645.1"/>
    <property type="molecule type" value="Genomic_DNA"/>
</dbReference>
<name>A0A418QTT4_9BACT</name>
<dbReference type="GO" id="GO:0003676">
    <property type="term" value="F:nucleic acid binding"/>
    <property type="evidence" value="ECO:0007669"/>
    <property type="project" value="InterPro"/>
</dbReference>
<sequence>MRLTSSHDDIAANIKTLETYLHGDDAAARELAVGLLERGTYFIVAELNGAMRFYPSSFVGFQNNSAPKHLKNAGSGVRATTGALEKTMRALPFASVKLNELYLEYARSLGIENPKPKPPYAKARRFWLTPGNSLDLDMSEFPNAANDHPDFPEGKAAARLHHRLDRRPKATDAARHAFIHAHGHLYCQVCNFDFEKTYGTTGVDYIEFHHTVPPAETTESYKPRAEEYALVCANCHQMLERHRPWLTLADVKQVLNNG</sequence>
<dbReference type="GO" id="GO:0008270">
    <property type="term" value="F:zinc ion binding"/>
    <property type="evidence" value="ECO:0007669"/>
    <property type="project" value="InterPro"/>
</dbReference>
<dbReference type="RefSeq" id="WP_119656446.1">
    <property type="nucleotide sequence ID" value="NZ_JBHUOI010000024.1"/>
</dbReference>
<dbReference type="InterPro" id="IPR002711">
    <property type="entry name" value="HNH"/>
</dbReference>
<dbReference type="Pfam" id="PF01844">
    <property type="entry name" value="HNH"/>
    <property type="match status" value="1"/>
</dbReference>